<dbReference type="InterPro" id="IPR031107">
    <property type="entry name" value="Small_HSP"/>
</dbReference>
<dbReference type="Pfam" id="PF00011">
    <property type="entry name" value="HSP20"/>
    <property type="match status" value="1"/>
</dbReference>
<evidence type="ECO:0000313" key="9">
    <source>
        <dbReference type="Proteomes" id="UP000428333"/>
    </source>
</evidence>
<evidence type="ECO:0000259" key="6">
    <source>
        <dbReference type="PROSITE" id="PS01031"/>
    </source>
</evidence>
<dbReference type="InterPro" id="IPR007052">
    <property type="entry name" value="CS_dom"/>
</dbReference>
<evidence type="ECO:0000259" key="7">
    <source>
        <dbReference type="PROSITE" id="PS51203"/>
    </source>
</evidence>
<evidence type="ECO:0000313" key="8">
    <source>
        <dbReference type="EMBL" id="KAE9446781.1"/>
    </source>
</evidence>
<dbReference type="Proteomes" id="UP000428333">
    <property type="component" value="Linkage Group LG13"/>
</dbReference>
<reference evidence="8 9" key="1">
    <citation type="journal article" date="2019" name="Genome Biol. Evol.">
        <title>The Rhododendron genome and chromosomal organization provide insight into shared whole-genome duplications across the heath family (Ericaceae).</title>
        <authorList>
            <person name="Soza V.L."/>
            <person name="Lindsley D."/>
            <person name="Waalkes A."/>
            <person name="Ramage E."/>
            <person name="Patwardhan R.P."/>
            <person name="Burton J.N."/>
            <person name="Adey A."/>
            <person name="Kumar A."/>
            <person name="Qiu R."/>
            <person name="Shendure J."/>
            <person name="Hall B."/>
        </authorList>
    </citation>
    <scope>NUCLEOTIDE SEQUENCE [LARGE SCALE GENOMIC DNA]</scope>
    <source>
        <strain evidence="8">RSF 1966-606</strain>
    </source>
</reference>
<proteinExistence type="inferred from homology"/>
<keyword evidence="9" id="KW-1185">Reference proteome</keyword>
<organism evidence="8 9">
    <name type="scientific">Rhododendron williamsianum</name>
    <dbReference type="NCBI Taxonomy" id="262921"/>
    <lineage>
        <taxon>Eukaryota</taxon>
        <taxon>Viridiplantae</taxon>
        <taxon>Streptophyta</taxon>
        <taxon>Embryophyta</taxon>
        <taxon>Tracheophyta</taxon>
        <taxon>Spermatophyta</taxon>
        <taxon>Magnoliopsida</taxon>
        <taxon>eudicotyledons</taxon>
        <taxon>Gunneridae</taxon>
        <taxon>Pentapetalae</taxon>
        <taxon>asterids</taxon>
        <taxon>Ericales</taxon>
        <taxon>Ericaceae</taxon>
        <taxon>Ericoideae</taxon>
        <taxon>Rhodoreae</taxon>
        <taxon>Rhododendron</taxon>
    </lineage>
</organism>
<accession>A0A6A4KU33</accession>
<protein>
    <submittedName>
        <fullName evidence="8">Uncharacterized protein</fullName>
    </submittedName>
</protein>
<comment type="caution">
    <text evidence="8">The sequence shown here is derived from an EMBL/GenBank/DDBJ whole genome shotgun (WGS) entry which is preliminary data.</text>
</comment>
<dbReference type="PROSITE" id="PS51203">
    <property type="entry name" value="CS"/>
    <property type="match status" value="1"/>
</dbReference>
<keyword evidence="1" id="KW-0346">Stress response</keyword>
<name>A0A6A4KU33_9ERIC</name>
<gene>
    <name evidence="8" type="ORF">C3L33_21320</name>
</gene>
<feature type="domain" description="CS" evidence="7">
    <location>
        <begin position="67"/>
        <end position="177"/>
    </location>
</feature>
<dbReference type="AlphaFoldDB" id="A0A6A4KU33"/>
<feature type="compositionally biased region" description="Polar residues" evidence="4">
    <location>
        <begin position="191"/>
        <end position="200"/>
    </location>
</feature>
<dbReference type="SUPFAM" id="SSF49764">
    <property type="entry name" value="HSP20-like chaperones"/>
    <property type="match status" value="1"/>
</dbReference>
<comment type="similarity">
    <text evidence="2 3">Belongs to the small heat shock protein (HSP20) family.</text>
</comment>
<dbReference type="Gene3D" id="2.60.40.790">
    <property type="match status" value="1"/>
</dbReference>
<feature type="non-terminal residue" evidence="8">
    <location>
        <position position="1"/>
    </location>
</feature>
<sequence>MGIPKLTPMFLLTTAITLIALSPTPTTALMPYTRNPIWDLMIPPPDIDPLRILEHTPLTILKDAEPLALARCDWKETPSEHVITVDVPGLRKEDVKVEVEEESRVVRISGERKAEVEEKEGEKWHRAERVSARFVRQFRLPADADLEGVKVRLENGVLTVAVPKVAEEKRRKGAKVISIEEAGSGGDGTVKATTNNKGEL</sequence>
<evidence type="ECO:0000256" key="5">
    <source>
        <dbReference type="SAM" id="SignalP"/>
    </source>
</evidence>
<dbReference type="InterPro" id="IPR002068">
    <property type="entry name" value="A-crystallin/Hsp20_dom"/>
</dbReference>
<dbReference type="InterPro" id="IPR008978">
    <property type="entry name" value="HSP20-like_chaperone"/>
</dbReference>
<feature type="domain" description="SHSP" evidence="6">
    <location>
        <begin position="63"/>
        <end position="182"/>
    </location>
</feature>
<dbReference type="PROSITE" id="PS01031">
    <property type="entry name" value="SHSP"/>
    <property type="match status" value="1"/>
</dbReference>
<evidence type="ECO:0000256" key="4">
    <source>
        <dbReference type="SAM" id="MobiDB-lite"/>
    </source>
</evidence>
<evidence type="ECO:0000256" key="1">
    <source>
        <dbReference type="ARBA" id="ARBA00023016"/>
    </source>
</evidence>
<feature type="signal peptide" evidence="5">
    <location>
        <begin position="1"/>
        <end position="28"/>
    </location>
</feature>
<dbReference type="EMBL" id="QEFC01003726">
    <property type="protein sequence ID" value="KAE9446781.1"/>
    <property type="molecule type" value="Genomic_DNA"/>
</dbReference>
<evidence type="ECO:0000256" key="3">
    <source>
        <dbReference type="RuleBase" id="RU003616"/>
    </source>
</evidence>
<dbReference type="GO" id="GO:0006950">
    <property type="term" value="P:response to stress"/>
    <property type="evidence" value="ECO:0007669"/>
    <property type="project" value="UniProtKB-ARBA"/>
</dbReference>
<dbReference type="OrthoDB" id="5511210at2759"/>
<evidence type="ECO:0000256" key="2">
    <source>
        <dbReference type="PROSITE-ProRule" id="PRU00285"/>
    </source>
</evidence>
<feature type="region of interest" description="Disordered" evidence="4">
    <location>
        <begin position="180"/>
        <end position="200"/>
    </location>
</feature>
<keyword evidence="5" id="KW-0732">Signal</keyword>
<dbReference type="PANTHER" id="PTHR11527">
    <property type="entry name" value="HEAT-SHOCK PROTEIN 20 FAMILY MEMBER"/>
    <property type="match status" value="1"/>
</dbReference>
<feature type="chain" id="PRO_5025493079" evidence="5">
    <location>
        <begin position="29"/>
        <end position="200"/>
    </location>
</feature>